<protein>
    <submittedName>
        <fullName evidence="1">Uncharacterized protein</fullName>
    </submittedName>
</protein>
<dbReference type="AlphaFoldDB" id="L7JBB7"/>
<dbReference type="EMBL" id="JH795805">
    <property type="protein sequence ID" value="ELQ65506.1"/>
    <property type="molecule type" value="Genomic_DNA"/>
</dbReference>
<name>L7JBB7_PYRO1</name>
<gene>
    <name evidence="1" type="ORF">OOW_P131scaffold00484g13</name>
</gene>
<organism>
    <name type="scientific">Pyricularia oryzae (strain P131)</name>
    <name type="common">Rice blast fungus</name>
    <name type="synonym">Magnaporthe oryzae</name>
    <dbReference type="NCBI Taxonomy" id="1143193"/>
    <lineage>
        <taxon>Eukaryota</taxon>
        <taxon>Fungi</taxon>
        <taxon>Dikarya</taxon>
        <taxon>Ascomycota</taxon>
        <taxon>Pezizomycotina</taxon>
        <taxon>Sordariomycetes</taxon>
        <taxon>Sordariomycetidae</taxon>
        <taxon>Magnaporthales</taxon>
        <taxon>Pyriculariaceae</taxon>
        <taxon>Pyricularia</taxon>
    </lineage>
</organism>
<proteinExistence type="predicted"/>
<accession>L7JBB7</accession>
<evidence type="ECO:0000313" key="1">
    <source>
        <dbReference type="EMBL" id="ELQ65506.1"/>
    </source>
</evidence>
<sequence>MEGYGKPWDALVGWNTGLHNSWEGGEVMGRGEGVRGLSYKLLPTGRF</sequence>
<reference evidence="1" key="1">
    <citation type="journal article" date="2012" name="PLoS Genet.">
        <title>Comparative analysis of the genomes of two field isolates of the rice blast fungus Magnaporthe oryzae.</title>
        <authorList>
            <person name="Xue M."/>
            <person name="Yang J."/>
            <person name="Li Z."/>
            <person name="Hu S."/>
            <person name="Yao N."/>
            <person name="Dean R.A."/>
            <person name="Zhao W."/>
            <person name="Shen M."/>
            <person name="Zhang H."/>
            <person name="Li C."/>
            <person name="Liu L."/>
            <person name="Cao L."/>
            <person name="Xu X."/>
            <person name="Xing Y."/>
            <person name="Hsiang T."/>
            <person name="Zhang Z."/>
            <person name="Xu J.R."/>
            <person name="Peng Y.L."/>
        </authorList>
    </citation>
    <scope>NUCLEOTIDE SEQUENCE [LARGE SCALE GENOMIC DNA]</scope>
    <source>
        <strain evidence="1">P131</strain>
    </source>
</reference>